<dbReference type="SUPFAM" id="SSF56112">
    <property type="entry name" value="Protein kinase-like (PK-like)"/>
    <property type="match status" value="1"/>
</dbReference>
<dbReference type="InterPro" id="IPR008271">
    <property type="entry name" value="Ser/Thr_kinase_AS"/>
</dbReference>
<dbReference type="Proteomes" id="UP001470230">
    <property type="component" value="Unassembled WGS sequence"/>
</dbReference>
<feature type="binding site" evidence="3">
    <location>
        <position position="243"/>
    </location>
    <ligand>
        <name>ATP</name>
        <dbReference type="ChEBI" id="CHEBI:30616"/>
    </ligand>
</feature>
<dbReference type="InterPro" id="IPR011009">
    <property type="entry name" value="Kinase-like_dom_sf"/>
</dbReference>
<dbReference type="SMART" id="SM00671">
    <property type="entry name" value="SEL1"/>
    <property type="match status" value="16"/>
</dbReference>
<evidence type="ECO:0000259" key="4">
    <source>
        <dbReference type="PROSITE" id="PS50011"/>
    </source>
</evidence>
<dbReference type="PROSITE" id="PS50011">
    <property type="entry name" value="PROTEIN_KINASE_DOM"/>
    <property type="match status" value="1"/>
</dbReference>
<evidence type="ECO:0000313" key="6">
    <source>
        <dbReference type="Proteomes" id="UP001470230"/>
    </source>
</evidence>
<comment type="caution">
    <text evidence="5">The sequence shown here is derived from an EMBL/GenBank/DDBJ whole genome shotgun (WGS) entry which is preliminary data.</text>
</comment>
<dbReference type="PANTHER" id="PTHR43628:SF1">
    <property type="entry name" value="CHITIN SYNTHASE REGULATORY FACTOR 2-RELATED"/>
    <property type="match status" value="1"/>
</dbReference>
<dbReference type="CDD" id="cd00180">
    <property type="entry name" value="PKc"/>
    <property type="match status" value="1"/>
</dbReference>
<sequence length="1207" mass="142764">MKTSIIKDFQKILNNRQIKMKNEFLDKIYQKFSFSFLDKIEDSLKIDLIKNEIGIILIDIMKYFNEEYLIICFEGTIILVSKTKVSFLENFFMNQKHSKIIAISNKIGGIIPEYIRIDDEESKEMIKIYNQIKENEKSRFFKYFKIESPINEEFNNIWQEIGRSILILIVIKSYSKINKNRFSDFRTFLNNKEDEKIKKNENNDNIDIELNNFNHIKIADLGSGNSATTLICHLELEQLFAMKIFYSEDYKKLIEREKRNYEKIHHPLIPKFYGICRMNKKESLLIEYIKGHSLNEIKEMKLKNEDKIIIIYEMLKIIEYLHNNGFIYRDMKPDNFIIDESKALVLIDFDRMLIKDDEQITKNFASIYIAPEIYDKTKRYSFEVDIYSLGLILYFIIMGKELPINSESQSMNIFDGFHKEFLEMIEIIKSCIIIDGSSRPTIDEIIQIFLENYSLLLSICGIIKRMNRENYSTIHIYPKRKEDEFNFGEFYYKGKKGPQDINKAIYHFQRTANENDPKGQFYLGEIYYEDKYVPRDINKAIHYYSLAANQNYRPAQFYLGKIYYEGKYVQRDINESIHYFSLAANQRNPAAQFYLGKIYYEGKYVPLDINKAIHYFSLAAKQNYPASQFYLGKIYYEGKYVQRDINKAIHYFSLEANQKDLTAQLVLADIYYEGKYVQQDINKAIHYYSLAANQNSPTGLFNLGIIYFDNINVQRDINKAIYYFSLAANQKHHGAQFNLVDIYYNGKYVERDINKAIHYLSLAASQNSPSAQFILGMIYLENKYIQRDINKAIRYFSLAANQNTTEAQFILGKIYYEGEYVQRDINKAIHYFSRAANQNDPDAQLTLGRIYYDGIYVPRDIKKGIYYMSLAANQNNPKAQFELGRIYYLGKHIQQDINKTIHYFSLAANQNDINAQFFLGLMYYGGSYVKQDISKARHYISCAANQNNSVIQRKVGRYYYDGIVFEQNFNIAIRYFSLSAKNGDIKSNFILGVIYSQGIHIERNFDEAIHYYNNGSNRRDNYSKNNLGIIYKYHEYKKNPIEYFEESIIENEDAISMYNLGHMYFYGEKVKHDLDKSIHLLIKSSMKGFDHAKILLSIALVKNLTTSKITKERIKEEMNKYINTENIHKLSDEIIVIIQLLKLGNNYRDFYHSYEKIDFTYDIHRKPMITSDFYSEREKKIKEKEEKNKNLHDINELFYEGFGYSMI</sequence>
<dbReference type="PROSITE" id="PS00107">
    <property type="entry name" value="PROTEIN_KINASE_ATP"/>
    <property type="match status" value="1"/>
</dbReference>
<reference evidence="5 6" key="1">
    <citation type="submission" date="2024-04" db="EMBL/GenBank/DDBJ databases">
        <title>Tritrichomonas musculus Genome.</title>
        <authorList>
            <person name="Alves-Ferreira E."/>
            <person name="Grigg M."/>
            <person name="Lorenzi H."/>
            <person name="Galac M."/>
        </authorList>
    </citation>
    <scope>NUCLEOTIDE SEQUENCE [LARGE SCALE GENOMIC DNA]</scope>
    <source>
        <strain evidence="5 6">EAF2021</strain>
    </source>
</reference>
<dbReference type="Gene3D" id="1.10.510.10">
    <property type="entry name" value="Transferase(Phosphotransferase) domain 1"/>
    <property type="match status" value="1"/>
</dbReference>
<keyword evidence="1 3" id="KW-0547">Nucleotide-binding</keyword>
<feature type="domain" description="Protein kinase" evidence="4">
    <location>
        <begin position="215"/>
        <end position="456"/>
    </location>
</feature>
<dbReference type="Pfam" id="PF00069">
    <property type="entry name" value="Pkinase"/>
    <property type="match status" value="1"/>
</dbReference>
<dbReference type="PROSITE" id="PS00108">
    <property type="entry name" value="PROTEIN_KINASE_ST"/>
    <property type="match status" value="1"/>
</dbReference>
<dbReference type="Pfam" id="PF08238">
    <property type="entry name" value="Sel1"/>
    <property type="match status" value="16"/>
</dbReference>
<name>A0ABR2JR43_9EUKA</name>
<protein>
    <recommendedName>
        <fullName evidence="4">Protein kinase domain-containing protein</fullName>
    </recommendedName>
</protein>
<proteinExistence type="predicted"/>
<dbReference type="PANTHER" id="PTHR43628">
    <property type="entry name" value="ACTIVATOR OF C KINASE PROTEIN 1-RELATED"/>
    <property type="match status" value="1"/>
</dbReference>
<keyword evidence="2 3" id="KW-0067">ATP-binding</keyword>
<evidence type="ECO:0000313" key="5">
    <source>
        <dbReference type="EMBL" id="KAK8880370.1"/>
    </source>
</evidence>
<evidence type="ECO:0000256" key="1">
    <source>
        <dbReference type="ARBA" id="ARBA00022741"/>
    </source>
</evidence>
<dbReference type="InterPro" id="IPR017441">
    <property type="entry name" value="Protein_kinase_ATP_BS"/>
</dbReference>
<dbReference type="InterPro" id="IPR000719">
    <property type="entry name" value="Prot_kinase_dom"/>
</dbReference>
<dbReference type="SMART" id="SM00220">
    <property type="entry name" value="S_TKc"/>
    <property type="match status" value="1"/>
</dbReference>
<keyword evidence="6" id="KW-1185">Reference proteome</keyword>
<organism evidence="5 6">
    <name type="scientific">Tritrichomonas musculus</name>
    <dbReference type="NCBI Taxonomy" id="1915356"/>
    <lineage>
        <taxon>Eukaryota</taxon>
        <taxon>Metamonada</taxon>
        <taxon>Parabasalia</taxon>
        <taxon>Tritrichomonadida</taxon>
        <taxon>Tritrichomonadidae</taxon>
        <taxon>Tritrichomonas</taxon>
    </lineage>
</organism>
<dbReference type="SUPFAM" id="SSF81901">
    <property type="entry name" value="HCP-like"/>
    <property type="match status" value="4"/>
</dbReference>
<accession>A0ABR2JR43</accession>
<dbReference type="InterPro" id="IPR052945">
    <property type="entry name" value="Mitotic_Regulator"/>
</dbReference>
<dbReference type="InterPro" id="IPR011990">
    <property type="entry name" value="TPR-like_helical_dom_sf"/>
</dbReference>
<dbReference type="EMBL" id="JAPFFF010000010">
    <property type="protein sequence ID" value="KAK8880370.1"/>
    <property type="molecule type" value="Genomic_DNA"/>
</dbReference>
<dbReference type="InterPro" id="IPR006597">
    <property type="entry name" value="Sel1-like"/>
</dbReference>
<evidence type="ECO:0000256" key="3">
    <source>
        <dbReference type="PROSITE-ProRule" id="PRU10141"/>
    </source>
</evidence>
<dbReference type="Gene3D" id="1.25.40.10">
    <property type="entry name" value="Tetratricopeptide repeat domain"/>
    <property type="match status" value="6"/>
</dbReference>
<evidence type="ECO:0000256" key="2">
    <source>
        <dbReference type="ARBA" id="ARBA00022840"/>
    </source>
</evidence>
<gene>
    <name evidence="5" type="ORF">M9Y10_003039</name>
</gene>